<accession>A0ABS6F2P8</accession>
<dbReference type="EC" id="5.1.99.6" evidence="6"/>
<sequence>MNIATAEIMKEIDKYTIDKVKIPGIVLMENAALRVIKNLDLSNNQNFVVVCGSGNNGGDGFAVARHLILQDKSVEVFLIGQGSILSEDAKLNYNILKNMGVEINNISNLDDIHALRNSLLYSQVTIDAIFGTGLKRQLEEPYDSAISIINENSKYVISIDTPSGMDSNNGKALGNCIKADKTISFQLYKRGFLGYGTDKYTGEIIVEDIGIPTFVIERFHKNEFMLEEDMIRHFITSRDRYAYKGDYGRTTVIAGSIGFTGAAYITTQSVVRTGAGLVTLACREEIYETLSSKLIEAMVTPFLKAEELKYLIDKSDVIAFGPGIGEGDDTLEMLKYLIKNANCPIVIDADGLNVLQGNTDILDNKKSTVVLTPHLGEMAKITGLSIDYIRENRLEVAKSFAKEKGVIVLLKGYHTVITDGETTYINPTGNSAMASGGMGDCLTGIVAGFISQFQRPLESAYCAAFIHGYIGEKLSKDMFAVNASHVLEYIPYAIKNIKKNNYK</sequence>
<feature type="binding site" evidence="4">
    <location>
        <begin position="411"/>
        <end position="415"/>
    </location>
    <ligand>
        <name>AMP</name>
        <dbReference type="ChEBI" id="CHEBI:456215"/>
    </ligand>
</feature>
<gene>
    <name evidence="4" type="primary">nnrD</name>
    <name evidence="5" type="synonym">nnrE</name>
    <name evidence="9" type="ORF">KQI89_12470</name>
</gene>
<comment type="similarity">
    <text evidence="4">Belongs to the NnrD/CARKD family.</text>
</comment>
<keyword evidence="2 4" id="KW-0067">ATP-binding</keyword>
<proteinExistence type="inferred from homology"/>
<comment type="caution">
    <text evidence="9">The sequence shown here is derived from an EMBL/GenBank/DDBJ whole genome shotgun (WGS) entry which is preliminary data.</text>
</comment>
<dbReference type="PROSITE" id="PS51385">
    <property type="entry name" value="YJEF_N"/>
    <property type="match status" value="1"/>
</dbReference>
<keyword evidence="1 4" id="KW-0547">Nucleotide-binding</keyword>
<keyword evidence="4 6" id="KW-0456">Lyase</keyword>
<comment type="cofactor">
    <cofactor evidence="5 6">
        <name>K(+)</name>
        <dbReference type="ChEBI" id="CHEBI:29103"/>
    </cofactor>
    <text evidence="5 6">Binds 1 potassium ion per subunit.</text>
</comment>
<keyword evidence="3" id="KW-0511">Multifunctional enzyme</keyword>
<feature type="binding site" evidence="5">
    <location>
        <position position="142"/>
    </location>
    <ligand>
        <name>(6S)-NADPHX</name>
        <dbReference type="ChEBI" id="CHEBI:64076"/>
    </ligand>
</feature>
<reference evidence="9 10" key="1">
    <citation type="submission" date="2021-06" db="EMBL/GenBank/DDBJ databases">
        <authorList>
            <person name="Sun Q."/>
            <person name="Li D."/>
        </authorList>
    </citation>
    <scope>NUCLEOTIDE SEQUENCE [LARGE SCALE GENOMIC DNA]</scope>
    <source>
        <strain evidence="9 10">MSJ-4</strain>
    </source>
</reference>
<organism evidence="9 10">
    <name type="scientific">Clostridium simiarum</name>
    <dbReference type="NCBI Taxonomy" id="2841506"/>
    <lineage>
        <taxon>Bacteria</taxon>
        <taxon>Bacillati</taxon>
        <taxon>Bacillota</taxon>
        <taxon>Clostridia</taxon>
        <taxon>Eubacteriales</taxon>
        <taxon>Clostridiaceae</taxon>
        <taxon>Clostridium</taxon>
    </lineage>
</organism>
<keyword evidence="4 6" id="KW-0520">NAD</keyword>
<feature type="binding site" evidence="4">
    <location>
        <position position="323"/>
    </location>
    <ligand>
        <name>(6S)-NADPHX</name>
        <dbReference type="ChEBI" id="CHEBI:64076"/>
    </ligand>
</feature>
<comment type="function">
    <text evidence="4">Catalyzes the dehydration of the S-form of NAD(P)HX at the expense of ADP, which is converted to AMP. Together with NAD(P)HX epimerase, which catalyzes the epimerization of the S- and R-forms, the enzyme allows the repair of both epimers of NAD(P)HX, a damaged form of NAD(P)H that is a result of enzymatic or heat-dependent hydration.</text>
</comment>
<evidence type="ECO:0000256" key="1">
    <source>
        <dbReference type="ARBA" id="ARBA00022741"/>
    </source>
</evidence>
<feature type="binding site" evidence="4">
    <location>
        <position position="374"/>
    </location>
    <ligand>
        <name>(6S)-NADPHX</name>
        <dbReference type="ChEBI" id="CHEBI:64076"/>
    </ligand>
</feature>
<feature type="binding site" evidence="5">
    <location>
        <begin position="55"/>
        <end position="59"/>
    </location>
    <ligand>
        <name>(6S)-NADPHX</name>
        <dbReference type="ChEBI" id="CHEBI:64076"/>
    </ligand>
</feature>
<dbReference type="InterPro" id="IPR030677">
    <property type="entry name" value="Nnr"/>
</dbReference>
<comment type="catalytic activity">
    <reaction evidence="5 6">
        <text>(6R)-NADHX = (6S)-NADHX</text>
        <dbReference type="Rhea" id="RHEA:32215"/>
        <dbReference type="ChEBI" id="CHEBI:64074"/>
        <dbReference type="ChEBI" id="CHEBI:64075"/>
        <dbReference type="EC" id="5.1.99.6"/>
    </reaction>
</comment>
<dbReference type="EMBL" id="JAHLQL010000004">
    <property type="protein sequence ID" value="MBU5592571.1"/>
    <property type="molecule type" value="Genomic_DNA"/>
</dbReference>
<evidence type="ECO:0000256" key="3">
    <source>
        <dbReference type="ARBA" id="ARBA00023268"/>
    </source>
</evidence>
<comment type="function">
    <text evidence="6">Bifunctional enzyme that catalyzes the epimerization of the S- and R-forms of NAD(P)HX and the dehydration of the S-form of NAD(P)HX at the expense of ADP, which is converted to AMP. This allows the repair of both epimers of NAD(P)HX, a damaged form of NAD(P)H that is a result of enzymatic or heat-dependent hydration.</text>
</comment>
<feature type="binding site" evidence="5">
    <location>
        <begin position="131"/>
        <end position="137"/>
    </location>
    <ligand>
        <name>(6S)-NADPHX</name>
        <dbReference type="ChEBI" id="CHEBI:64076"/>
    </ligand>
</feature>
<keyword evidence="4 6" id="KW-0521">NADP</keyword>
<dbReference type="PANTHER" id="PTHR12592">
    <property type="entry name" value="ATP-DEPENDENT (S)-NAD(P)H-HYDRATE DEHYDRATASE FAMILY MEMBER"/>
    <property type="match status" value="1"/>
</dbReference>
<evidence type="ECO:0000313" key="10">
    <source>
        <dbReference type="Proteomes" id="UP000736583"/>
    </source>
</evidence>
<evidence type="ECO:0000259" key="8">
    <source>
        <dbReference type="PROSITE" id="PS51385"/>
    </source>
</evidence>
<dbReference type="NCBIfam" id="TIGR00197">
    <property type="entry name" value="yjeF_nterm"/>
    <property type="match status" value="1"/>
</dbReference>
<comment type="subunit">
    <text evidence="4">Homotetramer.</text>
</comment>
<feature type="binding site" evidence="5">
    <location>
        <position position="160"/>
    </location>
    <ligand>
        <name>(6S)-NADPHX</name>
        <dbReference type="ChEBI" id="CHEBI:64076"/>
    </ligand>
</feature>
<keyword evidence="5 6" id="KW-0479">Metal-binding</keyword>
<dbReference type="PANTHER" id="PTHR12592:SF0">
    <property type="entry name" value="ATP-DEPENDENT (S)-NAD(P)H-HYDRATE DEHYDRATASE"/>
    <property type="match status" value="1"/>
</dbReference>
<evidence type="ECO:0000313" key="9">
    <source>
        <dbReference type="EMBL" id="MBU5592571.1"/>
    </source>
</evidence>
<feature type="binding site" evidence="4">
    <location>
        <position position="440"/>
    </location>
    <ligand>
        <name>(6S)-NADPHX</name>
        <dbReference type="ChEBI" id="CHEBI:64076"/>
    </ligand>
</feature>
<feature type="binding site" evidence="4">
    <location>
        <position position="439"/>
    </location>
    <ligand>
        <name>AMP</name>
        <dbReference type="ChEBI" id="CHEBI:456215"/>
    </ligand>
</feature>
<evidence type="ECO:0000256" key="2">
    <source>
        <dbReference type="ARBA" id="ARBA00022840"/>
    </source>
</evidence>
<feature type="binding site" evidence="5">
    <location>
        <position position="127"/>
    </location>
    <ligand>
        <name>K(+)</name>
        <dbReference type="ChEBI" id="CHEBI:29103"/>
    </ligand>
</feature>
<dbReference type="Pfam" id="PF01256">
    <property type="entry name" value="Carb_kinase"/>
    <property type="match status" value="1"/>
</dbReference>
<comment type="catalytic activity">
    <reaction evidence="4 6">
        <text>(6S)-NADHX + ADP = AMP + phosphate + NADH + H(+)</text>
        <dbReference type="Rhea" id="RHEA:32223"/>
        <dbReference type="ChEBI" id="CHEBI:15378"/>
        <dbReference type="ChEBI" id="CHEBI:43474"/>
        <dbReference type="ChEBI" id="CHEBI:57945"/>
        <dbReference type="ChEBI" id="CHEBI:64074"/>
        <dbReference type="ChEBI" id="CHEBI:456215"/>
        <dbReference type="ChEBI" id="CHEBI:456216"/>
        <dbReference type="EC" id="4.2.1.136"/>
    </reaction>
</comment>
<evidence type="ECO:0000259" key="7">
    <source>
        <dbReference type="PROSITE" id="PS51383"/>
    </source>
</evidence>
<dbReference type="InterPro" id="IPR004443">
    <property type="entry name" value="YjeF_N_dom"/>
</dbReference>
<evidence type="ECO:0000256" key="4">
    <source>
        <dbReference type="HAMAP-Rule" id="MF_01965"/>
    </source>
</evidence>
<feature type="domain" description="YjeF C-terminal" evidence="7">
    <location>
        <begin position="227"/>
        <end position="497"/>
    </location>
</feature>
<comment type="catalytic activity">
    <reaction evidence="5 6">
        <text>(6R)-NADPHX = (6S)-NADPHX</text>
        <dbReference type="Rhea" id="RHEA:32227"/>
        <dbReference type="ChEBI" id="CHEBI:64076"/>
        <dbReference type="ChEBI" id="CHEBI:64077"/>
        <dbReference type="EC" id="5.1.99.6"/>
    </reaction>
</comment>
<dbReference type="RefSeq" id="WP_216457338.1">
    <property type="nucleotide sequence ID" value="NZ_JAHLQL010000004.1"/>
</dbReference>
<keyword evidence="5 6" id="KW-0630">Potassium</keyword>
<feature type="binding site" evidence="4">
    <location>
        <position position="262"/>
    </location>
    <ligand>
        <name>(6S)-NADPHX</name>
        <dbReference type="ChEBI" id="CHEBI:64076"/>
    </ligand>
</feature>
<feature type="binding site" evidence="5">
    <location>
        <position position="163"/>
    </location>
    <ligand>
        <name>K(+)</name>
        <dbReference type="ChEBI" id="CHEBI:29103"/>
    </ligand>
</feature>
<dbReference type="Proteomes" id="UP000736583">
    <property type="component" value="Unassembled WGS sequence"/>
</dbReference>
<dbReference type="HAMAP" id="MF_01966">
    <property type="entry name" value="NADHX_epimerase"/>
    <property type="match status" value="1"/>
</dbReference>
<comment type="similarity">
    <text evidence="6">In the C-terminal section; belongs to the NnrD/CARKD family.</text>
</comment>
<keyword evidence="10" id="KW-1185">Reference proteome</keyword>
<comment type="similarity">
    <text evidence="6">In the N-terminal section; belongs to the NnrE/AIBP family.</text>
</comment>
<dbReference type="NCBIfam" id="TIGR00196">
    <property type="entry name" value="yjeF_cterm"/>
    <property type="match status" value="1"/>
</dbReference>
<keyword evidence="5 6" id="KW-0413">Isomerase</keyword>
<evidence type="ECO:0000256" key="5">
    <source>
        <dbReference type="HAMAP-Rule" id="MF_01966"/>
    </source>
</evidence>
<comment type="similarity">
    <text evidence="5">Belongs to the NnrE/AIBP family.</text>
</comment>
<dbReference type="PIRSF" id="PIRSF017184">
    <property type="entry name" value="Nnr"/>
    <property type="match status" value="1"/>
</dbReference>
<dbReference type="CDD" id="cd01171">
    <property type="entry name" value="YXKO-related"/>
    <property type="match status" value="1"/>
</dbReference>
<evidence type="ECO:0000256" key="6">
    <source>
        <dbReference type="PIRNR" id="PIRNR017184"/>
    </source>
</evidence>
<comment type="catalytic activity">
    <reaction evidence="4 6">
        <text>(6S)-NADPHX + ADP = AMP + phosphate + NADPH + H(+)</text>
        <dbReference type="Rhea" id="RHEA:32235"/>
        <dbReference type="ChEBI" id="CHEBI:15378"/>
        <dbReference type="ChEBI" id="CHEBI:43474"/>
        <dbReference type="ChEBI" id="CHEBI:57783"/>
        <dbReference type="ChEBI" id="CHEBI:64076"/>
        <dbReference type="ChEBI" id="CHEBI:456215"/>
        <dbReference type="ChEBI" id="CHEBI:456216"/>
        <dbReference type="EC" id="4.2.1.136"/>
    </reaction>
</comment>
<comment type="function">
    <text evidence="5">Catalyzes the epimerization of the S- and R-forms of NAD(P)HX, a damaged form of NAD(P)H that is a result of enzymatic or heat-dependent hydration. This is a prerequisite for the S-specific NAD(P)H-hydrate dehydratase to allow the repair of both epimers of NAD(P)HX.</text>
</comment>
<dbReference type="Pfam" id="PF03853">
    <property type="entry name" value="YjeF_N"/>
    <property type="match status" value="1"/>
</dbReference>
<dbReference type="PROSITE" id="PS51383">
    <property type="entry name" value="YJEF_C_3"/>
    <property type="match status" value="1"/>
</dbReference>
<name>A0ABS6F2P8_9CLOT</name>
<feature type="binding site" evidence="5">
    <location>
        <position position="56"/>
    </location>
    <ligand>
        <name>K(+)</name>
        <dbReference type="ChEBI" id="CHEBI:29103"/>
    </ligand>
</feature>
<dbReference type="EC" id="4.2.1.136" evidence="6"/>
<comment type="cofactor">
    <cofactor evidence="4">
        <name>Mg(2+)</name>
        <dbReference type="ChEBI" id="CHEBI:18420"/>
    </cofactor>
</comment>
<dbReference type="InterPro" id="IPR000631">
    <property type="entry name" value="CARKD"/>
</dbReference>
<dbReference type="HAMAP" id="MF_01965">
    <property type="entry name" value="NADHX_dehydratase"/>
    <property type="match status" value="1"/>
</dbReference>
<feature type="domain" description="YjeF N-terminal" evidence="8">
    <location>
        <begin position="9"/>
        <end position="217"/>
    </location>
</feature>
<protein>
    <recommendedName>
        <fullName evidence="6">Bifunctional NAD(P)H-hydrate repair enzyme</fullName>
    </recommendedName>
    <alternativeName>
        <fullName evidence="6">Nicotinamide nucleotide repair protein</fullName>
    </alternativeName>
    <domain>
        <recommendedName>
            <fullName evidence="6">ADP-dependent (S)-NAD(P)H-hydrate dehydratase</fullName>
            <ecNumber evidence="6">4.2.1.136</ecNumber>
        </recommendedName>
        <alternativeName>
            <fullName evidence="6">ADP-dependent NAD(P)HX dehydratase</fullName>
        </alternativeName>
    </domain>
    <domain>
        <recommendedName>
            <fullName evidence="6">NAD(P)H-hydrate epimerase</fullName>
            <ecNumber evidence="6">5.1.99.6</ecNumber>
        </recommendedName>
    </domain>
</protein>